<dbReference type="PANTHER" id="PTHR48081:SF33">
    <property type="entry name" value="KYNURENINE FORMAMIDASE"/>
    <property type="match status" value="1"/>
</dbReference>
<keyword evidence="4" id="KW-1185">Reference proteome</keyword>
<proteinExistence type="predicted"/>
<evidence type="ECO:0000256" key="1">
    <source>
        <dbReference type="ARBA" id="ARBA00022801"/>
    </source>
</evidence>
<keyword evidence="1 3" id="KW-0378">Hydrolase</keyword>
<dbReference type="RefSeq" id="WP_216836740.1">
    <property type="nucleotide sequence ID" value="NZ_JAFNJS010000003.1"/>
</dbReference>
<gene>
    <name evidence="3" type="ORF">ACFOD3_12205</name>
</gene>
<protein>
    <submittedName>
        <fullName evidence="3">Alpha/beta hydrolase</fullName>
    </submittedName>
</protein>
<sequence>MLVEGMRYGPLPRQVLDLTLPPMPTSDTPLVVFVHGGGWEEGGRAQYAFVARRLAALGMAVAVPDYRLWPEARWPDFVEDAARAVTWLRTAPEVPRGPLFVMGHSAGGFIAAALALDPRWLEAAGLPGGRGALAGGVLLAAPISWQPNYEPVISIFANAPGGRIEAAPEPAILAGAPPMLLLHGEADVVVGALHARNLAAGLQAAGRPVRLLLYPGVGHVGIMTDFVPGAGMLGLTEAPVVAEVRDFVRGVVAG</sequence>
<dbReference type="EMBL" id="JBHRSB010000003">
    <property type="protein sequence ID" value="MFC3000662.1"/>
    <property type="molecule type" value="Genomic_DNA"/>
</dbReference>
<dbReference type="Proteomes" id="UP001595420">
    <property type="component" value="Unassembled WGS sequence"/>
</dbReference>
<dbReference type="PANTHER" id="PTHR48081">
    <property type="entry name" value="AB HYDROLASE SUPERFAMILY PROTEIN C4A8.06C"/>
    <property type="match status" value="1"/>
</dbReference>
<name>A0ABV7BST5_9PROT</name>
<organism evidence="3 4">
    <name type="scientific">Falsiroseomonas tokyonensis</name>
    <dbReference type="NCBI Taxonomy" id="430521"/>
    <lineage>
        <taxon>Bacteria</taxon>
        <taxon>Pseudomonadati</taxon>
        <taxon>Pseudomonadota</taxon>
        <taxon>Alphaproteobacteria</taxon>
        <taxon>Acetobacterales</taxon>
        <taxon>Roseomonadaceae</taxon>
        <taxon>Falsiroseomonas</taxon>
    </lineage>
</organism>
<comment type="caution">
    <text evidence="3">The sequence shown here is derived from an EMBL/GenBank/DDBJ whole genome shotgun (WGS) entry which is preliminary data.</text>
</comment>
<reference evidence="4" key="1">
    <citation type="journal article" date="2019" name="Int. J. Syst. Evol. Microbiol.">
        <title>The Global Catalogue of Microorganisms (GCM) 10K type strain sequencing project: providing services to taxonomists for standard genome sequencing and annotation.</title>
        <authorList>
            <consortium name="The Broad Institute Genomics Platform"/>
            <consortium name="The Broad Institute Genome Sequencing Center for Infectious Disease"/>
            <person name="Wu L."/>
            <person name="Ma J."/>
        </authorList>
    </citation>
    <scope>NUCLEOTIDE SEQUENCE [LARGE SCALE GENOMIC DNA]</scope>
    <source>
        <strain evidence="4">CGMCC 1.16855</strain>
    </source>
</reference>
<evidence type="ECO:0000313" key="3">
    <source>
        <dbReference type="EMBL" id="MFC3000662.1"/>
    </source>
</evidence>
<evidence type="ECO:0000313" key="4">
    <source>
        <dbReference type="Proteomes" id="UP001595420"/>
    </source>
</evidence>
<dbReference type="GO" id="GO:0016787">
    <property type="term" value="F:hydrolase activity"/>
    <property type="evidence" value="ECO:0007669"/>
    <property type="project" value="UniProtKB-KW"/>
</dbReference>
<evidence type="ECO:0000259" key="2">
    <source>
        <dbReference type="Pfam" id="PF07859"/>
    </source>
</evidence>
<accession>A0ABV7BST5</accession>
<feature type="domain" description="Alpha/beta hydrolase fold-3" evidence="2">
    <location>
        <begin position="31"/>
        <end position="220"/>
    </location>
</feature>
<dbReference type="InterPro" id="IPR013094">
    <property type="entry name" value="AB_hydrolase_3"/>
</dbReference>
<dbReference type="InterPro" id="IPR050300">
    <property type="entry name" value="GDXG_lipolytic_enzyme"/>
</dbReference>
<dbReference type="Pfam" id="PF07859">
    <property type="entry name" value="Abhydrolase_3"/>
    <property type="match status" value="1"/>
</dbReference>